<dbReference type="EMBL" id="GBRH01278436">
    <property type="protein sequence ID" value="JAD19459.1"/>
    <property type="molecule type" value="Transcribed_RNA"/>
</dbReference>
<name>A0A0A8XZM1_ARUDO</name>
<sequence length="34" mass="3898">MGQARTPMRRDEPCVVSCPHGCLSWGWLHCKLLE</sequence>
<dbReference type="AlphaFoldDB" id="A0A0A8XZM1"/>
<organism evidence="1">
    <name type="scientific">Arundo donax</name>
    <name type="common">Giant reed</name>
    <name type="synonym">Donax arundinaceus</name>
    <dbReference type="NCBI Taxonomy" id="35708"/>
    <lineage>
        <taxon>Eukaryota</taxon>
        <taxon>Viridiplantae</taxon>
        <taxon>Streptophyta</taxon>
        <taxon>Embryophyta</taxon>
        <taxon>Tracheophyta</taxon>
        <taxon>Spermatophyta</taxon>
        <taxon>Magnoliopsida</taxon>
        <taxon>Liliopsida</taxon>
        <taxon>Poales</taxon>
        <taxon>Poaceae</taxon>
        <taxon>PACMAD clade</taxon>
        <taxon>Arundinoideae</taxon>
        <taxon>Arundineae</taxon>
        <taxon>Arundo</taxon>
    </lineage>
</organism>
<evidence type="ECO:0000313" key="1">
    <source>
        <dbReference type="EMBL" id="JAD19459.1"/>
    </source>
</evidence>
<reference evidence="1" key="2">
    <citation type="journal article" date="2015" name="Data Brief">
        <title>Shoot transcriptome of the giant reed, Arundo donax.</title>
        <authorList>
            <person name="Barrero R.A."/>
            <person name="Guerrero F.D."/>
            <person name="Moolhuijzen P."/>
            <person name="Goolsby J.A."/>
            <person name="Tidwell J."/>
            <person name="Bellgard S.E."/>
            <person name="Bellgard M.I."/>
        </authorList>
    </citation>
    <scope>NUCLEOTIDE SEQUENCE</scope>
    <source>
        <tissue evidence="1">Shoot tissue taken approximately 20 cm above the soil surface</tissue>
    </source>
</reference>
<protein>
    <submittedName>
        <fullName evidence="1">Uncharacterized protein</fullName>
    </submittedName>
</protein>
<reference evidence="1" key="1">
    <citation type="submission" date="2014-09" db="EMBL/GenBank/DDBJ databases">
        <authorList>
            <person name="Magalhaes I.L.F."/>
            <person name="Oliveira U."/>
            <person name="Santos F.R."/>
            <person name="Vidigal T.H.D.A."/>
            <person name="Brescovit A.D."/>
            <person name="Santos A.J."/>
        </authorList>
    </citation>
    <scope>NUCLEOTIDE SEQUENCE</scope>
    <source>
        <tissue evidence="1">Shoot tissue taken approximately 20 cm above the soil surface</tissue>
    </source>
</reference>
<proteinExistence type="predicted"/>
<accession>A0A0A8XZM1</accession>